<evidence type="ECO:0000256" key="3">
    <source>
        <dbReference type="ARBA" id="ARBA00005842"/>
    </source>
</evidence>
<dbReference type="EC" id="2.5.1.75" evidence="10"/>
<dbReference type="GO" id="GO:0052381">
    <property type="term" value="F:tRNA dimethylallyltransferase activity"/>
    <property type="evidence" value="ECO:0007669"/>
    <property type="project" value="UniProtKB-UniRule"/>
</dbReference>
<accession>A0A7C4EL43</accession>
<dbReference type="InterPro" id="IPR018022">
    <property type="entry name" value="IPT"/>
</dbReference>
<evidence type="ECO:0000313" key="14">
    <source>
        <dbReference type="EMBL" id="HGG99166.1"/>
    </source>
</evidence>
<dbReference type="SUPFAM" id="SSF52540">
    <property type="entry name" value="P-loop containing nucleoside triphosphate hydrolases"/>
    <property type="match status" value="2"/>
</dbReference>
<feature type="binding site" evidence="10">
    <location>
        <begin position="12"/>
        <end position="17"/>
    </location>
    <ligand>
        <name>substrate</name>
    </ligand>
</feature>
<comment type="caution">
    <text evidence="14">The sequence shown here is derived from an EMBL/GenBank/DDBJ whole genome shotgun (WGS) entry which is preliminary data.</text>
</comment>
<evidence type="ECO:0000256" key="13">
    <source>
        <dbReference type="RuleBase" id="RU003785"/>
    </source>
</evidence>
<comment type="catalytic activity">
    <reaction evidence="9 10 11">
        <text>adenosine(37) in tRNA + dimethylallyl diphosphate = N(6)-dimethylallyladenosine(37) in tRNA + diphosphate</text>
        <dbReference type="Rhea" id="RHEA:26482"/>
        <dbReference type="Rhea" id="RHEA-COMP:10162"/>
        <dbReference type="Rhea" id="RHEA-COMP:10375"/>
        <dbReference type="ChEBI" id="CHEBI:33019"/>
        <dbReference type="ChEBI" id="CHEBI:57623"/>
        <dbReference type="ChEBI" id="CHEBI:74411"/>
        <dbReference type="ChEBI" id="CHEBI:74415"/>
        <dbReference type="EC" id="2.5.1.75"/>
    </reaction>
</comment>
<comment type="cofactor">
    <cofactor evidence="1 10">
        <name>Mg(2+)</name>
        <dbReference type="ChEBI" id="CHEBI:18420"/>
    </cofactor>
</comment>
<comment type="similarity">
    <text evidence="3 10 13">Belongs to the IPP transferase family.</text>
</comment>
<dbReference type="Gene3D" id="3.40.50.300">
    <property type="entry name" value="P-loop containing nucleotide triphosphate hydrolases"/>
    <property type="match status" value="1"/>
</dbReference>
<evidence type="ECO:0000256" key="8">
    <source>
        <dbReference type="ARBA" id="ARBA00022842"/>
    </source>
</evidence>
<evidence type="ECO:0000256" key="1">
    <source>
        <dbReference type="ARBA" id="ARBA00001946"/>
    </source>
</evidence>
<dbReference type="GO" id="GO:0006400">
    <property type="term" value="P:tRNA modification"/>
    <property type="evidence" value="ECO:0007669"/>
    <property type="project" value="TreeGrafter"/>
</dbReference>
<dbReference type="PANTHER" id="PTHR11088:SF60">
    <property type="entry name" value="TRNA DIMETHYLALLYLTRANSFERASE"/>
    <property type="match status" value="1"/>
</dbReference>
<dbReference type="Pfam" id="PF01715">
    <property type="entry name" value="IPPT"/>
    <property type="match status" value="1"/>
</dbReference>
<organism evidence="14">
    <name type="scientific">Thermodesulfovibrio aggregans</name>
    <dbReference type="NCBI Taxonomy" id="86166"/>
    <lineage>
        <taxon>Bacteria</taxon>
        <taxon>Pseudomonadati</taxon>
        <taxon>Nitrospirota</taxon>
        <taxon>Thermodesulfovibrionia</taxon>
        <taxon>Thermodesulfovibrionales</taxon>
        <taxon>Thermodesulfovibrionaceae</taxon>
        <taxon>Thermodesulfovibrio</taxon>
    </lineage>
</organism>
<comment type="function">
    <text evidence="2 10 12">Catalyzes the transfer of a dimethylallyl group onto the adenine at position 37 in tRNAs that read codons beginning with uridine, leading to the formation of N6-(dimethylallyl)adenosine (i(6)A).</text>
</comment>
<keyword evidence="8 10" id="KW-0460">Magnesium</keyword>
<dbReference type="InterPro" id="IPR027417">
    <property type="entry name" value="P-loop_NTPase"/>
</dbReference>
<evidence type="ECO:0000256" key="11">
    <source>
        <dbReference type="RuleBase" id="RU003783"/>
    </source>
</evidence>
<comment type="subunit">
    <text evidence="10">Monomer.</text>
</comment>
<dbReference type="InterPro" id="IPR039657">
    <property type="entry name" value="Dimethylallyltransferase"/>
</dbReference>
<dbReference type="AlphaFoldDB" id="A0A7C4EL43"/>
<evidence type="ECO:0000256" key="6">
    <source>
        <dbReference type="ARBA" id="ARBA00022741"/>
    </source>
</evidence>
<dbReference type="HAMAP" id="MF_00185">
    <property type="entry name" value="IPP_trans"/>
    <property type="match status" value="1"/>
</dbReference>
<feature type="site" description="Interaction with substrate tRNA" evidence="10">
    <location>
        <position position="101"/>
    </location>
</feature>
<name>A0A7C4EL43_9BACT</name>
<comment type="caution">
    <text evidence="10">Lacks conserved residue(s) required for the propagation of feature annotation.</text>
</comment>
<feature type="site" description="Interaction with substrate tRNA" evidence="10">
    <location>
        <position position="123"/>
    </location>
</feature>
<sequence>MGRKIAILLGPTGVGKTEISINLAKLLNAEIVSSDSMQIYKYMDIGTAKPSLQQRKKVVHHMIDIVNPWDYFSTGRYIEMVSEIIEKIFEKGKIPLIVGGTGLYLKAMTEGIFEGPDADWNLRTELLEEEKKIPGSLYNLLKKIDPEHAQKVNPSDLRRTLRAIEVFLKEKKTISELQRKLTKPLPYEFIKIGLTRDRKELYKMIEERVDKMIELGLIEEVRKVLSLIKKNATTNLPLPALQAIGYKEIAGYLADMYCIEEAIRLIKKRTKMYAKRQFTWFRKEKNIKWFDITGNHDVEMISKKIFEVFYRELWIAY</sequence>
<evidence type="ECO:0000256" key="2">
    <source>
        <dbReference type="ARBA" id="ARBA00003213"/>
    </source>
</evidence>
<keyword evidence="7 10" id="KW-0067">ATP-binding</keyword>
<evidence type="ECO:0000256" key="4">
    <source>
        <dbReference type="ARBA" id="ARBA00022679"/>
    </source>
</evidence>
<feature type="region of interest" description="Interaction with substrate tRNA" evidence="10">
    <location>
        <begin position="35"/>
        <end position="38"/>
    </location>
</feature>
<evidence type="ECO:0000256" key="12">
    <source>
        <dbReference type="RuleBase" id="RU003784"/>
    </source>
</evidence>
<evidence type="ECO:0000256" key="9">
    <source>
        <dbReference type="ARBA" id="ARBA00049563"/>
    </source>
</evidence>
<keyword evidence="6 10" id="KW-0547">Nucleotide-binding</keyword>
<evidence type="ECO:0000256" key="5">
    <source>
        <dbReference type="ARBA" id="ARBA00022694"/>
    </source>
</evidence>
<keyword evidence="5 10" id="KW-0819">tRNA processing</keyword>
<protein>
    <recommendedName>
        <fullName evidence="10">tRNA dimethylallyltransferase</fullName>
        <ecNumber evidence="10">2.5.1.75</ecNumber>
    </recommendedName>
    <alternativeName>
        <fullName evidence="10">Dimethylallyl diphosphate:tRNA dimethylallyltransferase</fullName>
        <shortName evidence="10">DMAPP:tRNA dimethylallyltransferase</shortName>
        <shortName evidence="10">DMATase</shortName>
    </alternativeName>
    <alternativeName>
        <fullName evidence="10">Isopentenyl-diphosphate:tRNA isopentenyltransferase</fullName>
        <shortName evidence="10">IPP transferase</shortName>
        <shortName evidence="10">IPPT</shortName>
        <shortName evidence="10">IPTase</shortName>
    </alternativeName>
</protein>
<dbReference type="NCBIfam" id="TIGR00174">
    <property type="entry name" value="miaA"/>
    <property type="match status" value="1"/>
</dbReference>
<dbReference type="PANTHER" id="PTHR11088">
    <property type="entry name" value="TRNA DIMETHYLALLYLTRANSFERASE"/>
    <property type="match status" value="1"/>
</dbReference>
<reference evidence="14" key="1">
    <citation type="journal article" date="2020" name="mSystems">
        <title>Genome- and Community-Level Interaction Insights into Carbon Utilization and Element Cycling Functions of Hydrothermarchaeota in Hydrothermal Sediment.</title>
        <authorList>
            <person name="Zhou Z."/>
            <person name="Liu Y."/>
            <person name="Xu W."/>
            <person name="Pan J."/>
            <person name="Luo Z.H."/>
            <person name="Li M."/>
        </authorList>
    </citation>
    <scope>NUCLEOTIDE SEQUENCE [LARGE SCALE GENOMIC DNA]</scope>
    <source>
        <strain evidence="14">SpSt-788</strain>
    </source>
</reference>
<feature type="binding site" evidence="10">
    <location>
        <begin position="10"/>
        <end position="17"/>
    </location>
    <ligand>
        <name>ATP</name>
        <dbReference type="ChEBI" id="CHEBI:30616"/>
    </ligand>
</feature>
<evidence type="ECO:0000256" key="10">
    <source>
        <dbReference type="HAMAP-Rule" id="MF_00185"/>
    </source>
</evidence>
<proteinExistence type="inferred from homology"/>
<dbReference type="Gene3D" id="1.10.20.140">
    <property type="match status" value="1"/>
</dbReference>
<dbReference type="GO" id="GO:0005524">
    <property type="term" value="F:ATP binding"/>
    <property type="evidence" value="ECO:0007669"/>
    <property type="project" value="UniProtKB-UniRule"/>
</dbReference>
<gene>
    <name evidence="10 14" type="primary">miaA</name>
    <name evidence="14" type="ORF">ENV75_01760</name>
</gene>
<keyword evidence="4 10" id="KW-0808">Transferase</keyword>
<dbReference type="EMBL" id="DTHO01000015">
    <property type="protein sequence ID" value="HGG99166.1"/>
    <property type="molecule type" value="Genomic_DNA"/>
</dbReference>
<evidence type="ECO:0000256" key="7">
    <source>
        <dbReference type="ARBA" id="ARBA00022840"/>
    </source>
</evidence>